<proteinExistence type="predicted"/>
<dbReference type="Gene3D" id="3.90.850.10">
    <property type="entry name" value="Fumarylacetoacetase-like, C-terminal domain"/>
    <property type="match status" value="1"/>
</dbReference>
<organism evidence="3 4">
    <name type="scientific">Brevibacillus fulvus</name>
    <dbReference type="NCBI Taxonomy" id="1125967"/>
    <lineage>
        <taxon>Bacteria</taxon>
        <taxon>Bacillati</taxon>
        <taxon>Bacillota</taxon>
        <taxon>Bacilli</taxon>
        <taxon>Bacillales</taxon>
        <taxon>Paenibacillaceae</taxon>
        <taxon>Brevibacillus</taxon>
    </lineage>
</organism>
<dbReference type="Pfam" id="PF01557">
    <property type="entry name" value="FAA_hydrolase"/>
    <property type="match status" value="1"/>
</dbReference>
<dbReference type="GO" id="GO:0047437">
    <property type="term" value="F:4-oxalocrotonate decarboxylase activity"/>
    <property type="evidence" value="ECO:0007669"/>
    <property type="project" value="UniProtKB-EC"/>
</dbReference>
<dbReference type="GO" id="GO:0008684">
    <property type="term" value="F:2-oxopent-4-enoate hydratase activity"/>
    <property type="evidence" value="ECO:0007669"/>
    <property type="project" value="TreeGrafter"/>
</dbReference>
<dbReference type="EMBL" id="JAFBEB010000001">
    <property type="protein sequence ID" value="MBM7588959.1"/>
    <property type="molecule type" value="Genomic_DNA"/>
</dbReference>
<gene>
    <name evidence="3" type="ORF">JOD01_000545</name>
</gene>
<protein>
    <submittedName>
        <fullName evidence="3">2-oxo-3-hexenedioate decarboxylase</fullName>
        <ecNumber evidence="3">4.1.1.77</ecNumber>
    </submittedName>
</protein>
<name>A0A938XXX1_9BACL</name>
<accession>A0A938XXX1</accession>
<sequence>MDRATAKELAKLLISAEVDRREVSRISLDHPDLSVEDGYQIQEQLVQWKLEAGYRIVGPKMGLTSQAKMQQMNVNEPIYGYIFDNMVVSGQELAFNELIHPKVEAEIAFVLGRDIEGGGITGAQVLAATEYVLPALEIIDSRYRNFQFTLSDVIADNASSARVFFGSKLARPDELELDLVGVTLSINGQIRELGAGAAVVGHPAHSVAMLANMLARKGIKLKAGQTILTGGITGAVMLNVGDSVSAKFDGLGSVEFRVTEQKG</sequence>
<comment type="caution">
    <text evidence="3">The sequence shown here is derived from an EMBL/GenBank/DDBJ whole genome shotgun (WGS) entry which is preliminary data.</text>
</comment>
<dbReference type="RefSeq" id="WP_204516665.1">
    <property type="nucleotide sequence ID" value="NZ_BAABIN010000009.1"/>
</dbReference>
<dbReference type="PANTHER" id="PTHR30143">
    <property type="entry name" value="ACID HYDRATASE"/>
    <property type="match status" value="1"/>
</dbReference>
<dbReference type="GO" id="GO:0005737">
    <property type="term" value="C:cytoplasm"/>
    <property type="evidence" value="ECO:0007669"/>
    <property type="project" value="TreeGrafter"/>
</dbReference>
<dbReference type="AlphaFoldDB" id="A0A938XXX1"/>
<dbReference type="InterPro" id="IPR036663">
    <property type="entry name" value="Fumarylacetoacetase_C_sf"/>
</dbReference>
<evidence type="ECO:0000259" key="2">
    <source>
        <dbReference type="Pfam" id="PF01557"/>
    </source>
</evidence>
<keyword evidence="4" id="KW-1185">Reference proteome</keyword>
<dbReference type="InterPro" id="IPR050772">
    <property type="entry name" value="Hydratase-Decarb/MhpD_sf"/>
</dbReference>
<evidence type="ECO:0000256" key="1">
    <source>
        <dbReference type="ARBA" id="ARBA00023239"/>
    </source>
</evidence>
<evidence type="ECO:0000313" key="4">
    <source>
        <dbReference type="Proteomes" id="UP000717624"/>
    </source>
</evidence>
<dbReference type="Proteomes" id="UP000717624">
    <property type="component" value="Unassembled WGS sequence"/>
</dbReference>
<reference evidence="3" key="1">
    <citation type="submission" date="2021-01" db="EMBL/GenBank/DDBJ databases">
        <title>Genomic Encyclopedia of Type Strains, Phase IV (KMG-IV): sequencing the most valuable type-strain genomes for metagenomic binning, comparative biology and taxonomic classification.</title>
        <authorList>
            <person name="Goeker M."/>
        </authorList>
    </citation>
    <scope>NUCLEOTIDE SEQUENCE</scope>
    <source>
        <strain evidence="3">DSM 25523</strain>
    </source>
</reference>
<evidence type="ECO:0000313" key="3">
    <source>
        <dbReference type="EMBL" id="MBM7588959.1"/>
    </source>
</evidence>
<keyword evidence="1 3" id="KW-0456">Lyase</keyword>
<dbReference type="InterPro" id="IPR011234">
    <property type="entry name" value="Fumarylacetoacetase-like_C"/>
</dbReference>
<dbReference type="SUPFAM" id="SSF56529">
    <property type="entry name" value="FAH"/>
    <property type="match status" value="1"/>
</dbReference>
<feature type="domain" description="Fumarylacetoacetase-like C-terminal" evidence="2">
    <location>
        <begin position="87"/>
        <end position="258"/>
    </location>
</feature>
<dbReference type="PANTHER" id="PTHR30143:SF0">
    <property type="entry name" value="2-KETO-4-PENTENOATE HYDRATASE"/>
    <property type="match status" value="1"/>
</dbReference>
<dbReference type="EC" id="4.1.1.77" evidence="3"/>